<dbReference type="AlphaFoldDB" id="A0A9P1CW00"/>
<evidence type="ECO:0000313" key="2">
    <source>
        <dbReference type="EMBL" id="CAI3999314.1"/>
    </source>
</evidence>
<organism evidence="2">
    <name type="scientific">Cladocopium goreaui</name>
    <dbReference type="NCBI Taxonomy" id="2562237"/>
    <lineage>
        <taxon>Eukaryota</taxon>
        <taxon>Sar</taxon>
        <taxon>Alveolata</taxon>
        <taxon>Dinophyceae</taxon>
        <taxon>Suessiales</taxon>
        <taxon>Symbiodiniaceae</taxon>
        <taxon>Cladocopium</taxon>
    </lineage>
</organism>
<comment type="caution">
    <text evidence="2">The sequence shown here is derived from an EMBL/GenBank/DDBJ whole genome shotgun (WGS) entry which is preliminary data.</text>
</comment>
<evidence type="ECO:0000313" key="4">
    <source>
        <dbReference type="Proteomes" id="UP001152797"/>
    </source>
</evidence>
<reference evidence="2" key="1">
    <citation type="submission" date="2022-10" db="EMBL/GenBank/DDBJ databases">
        <authorList>
            <person name="Chen Y."/>
            <person name="Dougan E. K."/>
            <person name="Chan C."/>
            <person name="Rhodes N."/>
            <person name="Thang M."/>
        </authorList>
    </citation>
    <scope>NUCLEOTIDE SEQUENCE</scope>
</reference>
<evidence type="ECO:0000256" key="1">
    <source>
        <dbReference type="SAM" id="MobiDB-lite"/>
    </source>
</evidence>
<feature type="region of interest" description="Disordered" evidence="1">
    <location>
        <begin position="274"/>
        <end position="318"/>
    </location>
</feature>
<feature type="compositionally biased region" description="Basic and acidic residues" evidence="1">
    <location>
        <begin position="293"/>
        <end position="314"/>
    </location>
</feature>
<proteinExistence type="predicted"/>
<dbReference type="EMBL" id="CAMXCT020002613">
    <property type="protein sequence ID" value="CAL1152689.1"/>
    <property type="molecule type" value="Genomic_DNA"/>
</dbReference>
<feature type="non-terminal residue" evidence="2">
    <location>
        <position position="1"/>
    </location>
</feature>
<feature type="region of interest" description="Disordered" evidence="1">
    <location>
        <begin position="140"/>
        <end position="182"/>
    </location>
</feature>
<keyword evidence="4" id="KW-1185">Reference proteome</keyword>
<feature type="region of interest" description="Disordered" evidence="1">
    <location>
        <begin position="75"/>
        <end position="123"/>
    </location>
</feature>
<gene>
    <name evidence="2" type="ORF">C1SCF055_LOCUS25532</name>
</gene>
<dbReference type="EMBL" id="CAMXCT030002613">
    <property type="protein sequence ID" value="CAL4786626.1"/>
    <property type="molecule type" value="Genomic_DNA"/>
</dbReference>
<accession>A0A9P1CW00</accession>
<dbReference type="Proteomes" id="UP001152797">
    <property type="component" value="Unassembled WGS sequence"/>
</dbReference>
<protein>
    <submittedName>
        <fullName evidence="2">Uncharacterized protein</fullName>
    </submittedName>
</protein>
<feature type="compositionally biased region" description="Polar residues" evidence="1">
    <location>
        <begin position="274"/>
        <end position="283"/>
    </location>
</feature>
<sequence length="339" mass="37798">DTNAKIQALTQEMMEPSRPLEGLKDEEVVEPGSLVLSERDGEFVAGKKEVSLAHCHPPPFRGLVRDESSRTLCEPPLSVKSASTQMDPSPFPTHSERPDLYEDAQPWGRPGYTPPGTPAEVSPKALFKGDSAIFSDMEIDKSPGERVAPESLAPEMPDPSATMRYKRSPPSESDGPPLKKSKSVGYDKYYHQHFGPKHIVQRKNKEILASPEVMTMWKSPEGSGWAGLQYKIQTVLNSPWEKLKDLLKTHGSFEAVECEIKKWQRVSMKKTKQGQWVTKQDPTGSMFDSDVVPESHSRLVPETEGSEKDQEDALKGGSSSFKLLDPNYYHFISSAGWEL</sequence>
<dbReference type="EMBL" id="CAMXCT010002613">
    <property type="protein sequence ID" value="CAI3999314.1"/>
    <property type="molecule type" value="Genomic_DNA"/>
</dbReference>
<evidence type="ECO:0000313" key="3">
    <source>
        <dbReference type="EMBL" id="CAL1152689.1"/>
    </source>
</evidence>
<reference evidence="3" key="2">
    <citation type="submission" date="2024-04" db="EMBL/GenBank/DDBJ databases">
        <authorList>
            <person name="Chen Y."/>
            <person name="Shah S."/>
            <person name="Dougan E. K."/>
            <person name="Thang M."/>
            <person name="Chan C."/>
        </authorList>
    </citation>
    <scope>NUCLEOTIDE SEQUENCE [LARGE SCALE GENOMIC DNA]</scope>
</reference>
<name>A0A9P1CW00_9DINO</name>